<evidence type="ECO:0000313" key="9">
    <source>
        <dbReference type="Proteomes" id="UP000028582"/>
    </source>
</evidence>
<sequence>PPSSNTSFPLHLLSLSTMKTFAYAAAATVACLATQSSAYSDTACPISETVKLLALGDDQYLDSCQTASGYTFVPPSAYPTESQILLMCLTPDCHSLIADLLALEPADCVINFGTVSINVLELAESFTPNCTALGL</sequence>
<name>A0A080Z8E5_PHYNI</name>
<dbReference type="InterPro" id="IPR002200">
    <property type="entry name" value="Elicitin"/>
</dbReference>
<evidence type="ECO:0000256" key="5">
    <source>
        <dbReference type="ARBA" id="ARBA00023157"/>
    </source>
</evidence>
<evidence type="ECO:0000256" key="6">
    <source>
        <dbReference type="RuleBase" id="RU368111"/>
    </source>
</evidence>
<dbReference type="InterPro" id="IPR036470">
    <property type="entry name" value="Elicitin_sf"/>
</dbReference>
<feature type="non-terminal residue" evidence="8">
    <location>
        <position position="1"/>
    </location>
</feature>
<keyword evidence="4 6" id="KW-0928">Hypersensitive response elicitation</keyword>
<feature type="chain" id="PRO_5001752899" description="Elicitin" evidence="7">
    <location>
        <begin position="25"/>
        <end position="135"/>
    </location>
</feature>
<keyword evidence="5 6" id="KW-1015">Disulfide bond</keyword>
<dbReference type="Gene3D" id="1.10.239.10">
    <property type="entry name" value="Elicitin domain"/>
    <property type="match status" value="1"/>
</dbReference>
<comment type="subcellular location">
    <subcellularLocation>
        <location evidence="1 6">Secreted</location>
    </subcellularLocation>
</comment>
<reference evidence="8 9" key="1">
    <citation type="submission" date="2013-11" db="EMBL/GenBank/DDBJ databases">
        <title>The Genome Sequence of Phytophthora parasitica P1976.</title>
        <authorList>
            <consortium name="The Broad Institute Genomics Platform"/>
            <person name="Russ C."/>
            <person name="Tyler B."/>
            <person name="Panabieres F."/>
            <person name="Shan W."/>
            <person name="Tripathy S."/>
            <person name="Grunwald N."/>
            <person name="Machado M."/>
            <person name="Johnson C.S."/>
            <person name="Walker B."/>
            <person name="Young S."/>
            <person name="Zeng Q."/>
            <person name="Gargeya S."/>
            <person name="Fitzgerald M."/>
            <person name="Haas B."/>
            <person name="Abouelleil A."/>
            <person name="Allen A.W."/>
            <person name="Alvarado L."/>
            <person name="Arachchi H.M."/>
            <person name="Berlin A.M."/>
            <person name="Chapman S.B."/>
            <person name="Gainer-Dewar J."/>
            <person name="Goldberg J."/>
            <person name="Griggs A."/>
            <person name="Gujja S."/>
            <person name="Hansen M."/>
            <person name="Howarth C."/>
            <person name="Imamovic A."/>
            <person name="Ireland A."/>
            <person name="Larimer J."/>
            <person name="McCowan C."/>
            <person name="Murphy C."/>
            <person name="Pearson M."/>
            <person name="Poon T.W."/>
            <person name="Priest M."/>
            <person name="Roberts A."/>
            <person name="Saif S."/>
            <person name="Shea T."/>
            <person name="Sisk P."/>
            <person name="Sykes S."/>
            <person name="Wortman J."/>
            <person name="Nusbaum C."/>
            <person name="Birren B."/>
        </authorList>
    </citation>
    <scope>NUCLEOTIDE SEQUENCE [LARGE SCALE GENOMIC DNA]</scope>
    <source>
        <strain evidence="8 9">P1976</strain>
    </source>
</reference>
<gene>
    <name evidence="8" type="ORF">F444_19256</name>
</gene>
<comment type="similarity">
    <text evidence="2 6">Belongs to the elicitin family.</text>
</comment>
<dbReference type="SUPFAM" id="SSF48647">
    <property type="entry name" value="Fungal elicitin"/>
    <property type="match status" value="1"/>
</dbReference>
<evidence type="ECO:0000256" key="2">
    <source>
        <dbReference type="ARBA" id="ARBA00009544"/>
    </source>
</evidence>
<proteinExistence type="inferred from homology"/>
<comment type="caution">
    <text evidence="8">The sequence shown here is derived from an EMBL/GenBank/DDBJ whole genome shotgun (WGS) entry which is preliminary data.</text>
</comment>
<dbReference type="GO" id="GO:0005576">
    <property type="term" value="C:extracellular region"/>
    <property type="evidence" value="ECO:0007669"/>
    <property type="project" value="UniProtKB-SubCell"/>
</dbReference>
<dbReference type="EMBL" id="ANJA01003529">
    <property type="protein sequence ID" value="ETO62906.1"/>
    <property type="molecule type" value="Genomic_DNA"/>
</dbReference>
<protein>
    <recommendedName>
        <fullName evidence="6">Elicitin</fullName>
    </recommendedName>
</protein>
<dbReference type="GO" id="GO:0052040">
    <property type="term" value="P:symbiont-mediated perturbation of host programmed cell death"/>
    <property type="evidence" value="ECO:0007669"/>
    <property type="project" value="UniProtKB-UniRule"/>
</dbReference>
<evidence type="ECO:0000256" key="7">
    <source>
        <dbReference type="SAM" id="SignalP"/>
    </source>
</evidence>
<keyword evidence="7" id="KW-0732">Signal</keyword>
<evidence type="ECO:0000313" key="8">
    <source>
        <dbReference type="EMBL" id="ETO62906.1"/>
    </source>
</evidence>
<comment type="function">
    <text evidence="6">Induces local and distal defense responses (incompatible hypersensitive reaction) in plants from the solanaceae and cruciferae families. Elicits leaf necrosis and causes the accumulation of pathogenesis-related proteins. Might interact with the lipidic molecules of the plasma membrane.</text>
</comment>
<feature type="signal peptide" evidence="7">
    <location>
        <begin position="1"/>
        <end position="24"/>
    </location>
</feature>
<keyword evidence="3 6" id="KW-0964">Secreted</keyword>
<dbReference type="SMART" id="SM01187">
    <property type="entry name" value="Elicitin"/>
    <property type="match status" value="1"/>
</dbReference>
<evidence type="ECO:0000256" key="4">
    <source>
        <dbReference type="ARBA" id="ARBA00022978"/>
    </source>
</evidence>
<dbReference type="Proteomes" id="UP000028582">
    <property type="component" value="Unassembled WGS sequence"/>
</dbReference>
<accession>A0A080Z8E5</accession>
<evidence type="ECO:0000256" key="3">
    <source>
        <dbReference type="ARBA" id="ARBA00022525"/>
    </source>
</evidence>
<dbReference type="AlphaFoldDB" id="A0A080Z8E5"/>
<evidence type="ECO:0000256" key="1">
    <source>
        <dbReference type="ARBA" id="ARBA00004613"/>
    </source>
</evidence>
<organism evidence="8 9">
    <name type="scientific">Phytophthora nicotianae P1976</name>
    <dbReference type="NCBI Taxonomy" id="1317066"/>
    <lineage>
        <taxon>Eukaryota</taxon>
        <taxon>Sar</taxon>
        <taxon>Stramenopiles</taxon>
        <taxon>Oomycota</taxon>
        <taxon>Peronosporomycetes</taxon>
        <taxon>Peronosporales</taxon>
        <taxon>Peronosporaceae</taxon>
        <taxon>Phytophthora</taxon>
    </lineage>
</organism>
<dbReference type="Pfam" id="PF00964">
    <property type="entry name" value="Elicitin"/>
    <property type="match status" value="1"/>
</dbReference>
<dbReference type="OrthoDB" id="154450at2759"/>